<reference evidence="1" key="1">
    <citation type="submission" date="2021-05" db="EMBL/GenBank/DDBJ databases">
        <title>An isolated secondary fermenter in methanogenic hydrocarbon-degrading communities.</title>
        <authorList>
            <person name="Liu Y.-F."/>
            <person name="Liu Z.-l."/>
        </authorList>
    </citation>
    <scope>NUCLEOTIDE SEQUENCE</scope>
    <source>
        <strain evidence="1">L-13</strain>
    </source>
</reference>
<organism evidence="1 2">
    <name type="scientific">Aminirod propionatiphilus</name>
    <dbReference type="NCBI Taxonomy" id="3415223"/>
    <lineage>
        <taxon>Bacteria</taxon>
        <taxon>Thermotogati</taxon>
        <taxon>Synergistota</taxon>
        <taxon>Synergistia</taxon>
        <taxon>Synergistales</taxon>
        <taxon>Aminiphilaceae</taxon>
        <taxon>Aminirod</taxon>
    </lineage>
</organism>
<dbReference type="Proteomes" id="UP000682204">
    <property type="component" value="Chromosome"/>
</dbReference>
<evidence type="ECO:0000313" key="1">
    <source>
        <dbReference type="EMBL" id="QVL35200.1"/>
    </source>
</evidence>
<keyword evidence="2" id="KW-1185">Reference proteome</keyword>
<sequence length="334" mass="36687">MRKVLVALAGLALAAAFLSWGLFPSEVSVAEAADGAIVMRLAHINAETDPKHKEALKFKELVEEKTGGRVKIEVYGAGVLGDVREVIEGLQLGTNEVVIEGFGTIASYTRLSLLDLIPFMFRDRAHFDNMWNGEMGEKLLAEAGEKAGMELFGPSYRGVRVVTSTKRFTDVDGMKGLKIRVPADDMSVKTWQALGATPTPMAMSEVLTGIQQGVVEAQENPPILSYNFGLADACKYLIRTNHRWSADVFMMNKGYFEKLPEDIRQAIIDAGNEAAAYASRLITDGESECFTKWADAGAEIIDPEIDGFREATKTVVEDNFPDLVEWVDKIKSVQ</sequence>
<name>A0ACD1DSS1_9BACT</name>
<evidence type="ECO:0000313" key="2">
    <source>
        <dbReference type="Proteomes" id="UP000682204"/>
    </source>
</evidence>
<proteinExistence type="predicted"/>
<protein>
    <submittedName>
        <fullName evidence="1">TRAP transporter substrate-binding protein</fullName>
    </submittedName>
</protein>
<accession>A0ACD1DSS1</accession>
<dbReference type="EMBL" id="CP074691">
    <property type="protein sequence ID" value="QVL35200.1"/>
    <property type="molecule type" value="Genomic_DNA"/>
</dbReference>
<gene>
    <name evidence="1" type="ORF">KIH16_08230</name>
</gene>